<dbReference type="AlphaFoldDB" id="A0A840P5H6"/>
<dbReference type="EMBL" id="JACHGN010000014">
    <property type="protein sequence ID" value="MBB5136564.1"/>
    <property type="molecule type" value="Genomic_DNA"/>
</dbReference>
<evidence type="ECO:0000259" key="2">
    <source>
        <dbReference type="Pfam" id="PF00582"/>
    </source>
</evidence>
<keyword evidence="4" id="KW-1185">Reference proteome</keyword>
<dbReference type="Gene3D" id="3.40.50.620">
    <property type="entry name" value="HUPs"/>
    <property type="match status" value="1"/>
</dbReference>
<dbReference type="PRINTS" id="PR01438">
    <property type="entry name" value="UNVRSLSTRESS"/>
</dbReference>
<accession>A0A840P5H6</accession>
<comment type="similarity">
    <text evidence="1">Belongs to the universal stress protein A family.</text>
</comment>
<dbReference type="InterPro" id="IPR014729">
    <property type="entry name" value="Rossmann-like_a/b/a_fold"/>
</dbReference>
<dbReference type="RefSeq" id="WP_185053425.1">
    <property type="nucleotide sequence ID" value="NZ_BAABIX010000011.1"/>
</dbReference>
<feature type="domain" description="UspA" evidence="2">
    <location>
        <begin position="9"/>
        <end position="141"/>
    </location>
</feature>
<dbReference type="SUPFAM" id="SSF52402">
    <property type="entry name" value="Adenine nucleotide alpha hydrolases-like"/>
    <property type="match status" value="1"/>
</dbReference>
<dbReference type="Pfam" id="PF00582">
    <property type="entry name" value="Usp"/>
    <property type="match status" value="1"/>
</dbReference>
<organism evidence="3 4">
    <name type="scientific">Thermocatellispora tengchongensis</name>
    <dbReference type="NCBI Taxonomy" id="1073253"/>
    <lineage>
        <taxon>Bacteria</taxon>
        <taxon>Bacillati</taxon>
        <taxon>Actinomycetota</taxon>
        <taxon>Actinomycetes</taxon>
        <taxon>Streptosporangiales</taxon>
        <taxon>Streptosporangiaceae</taxon>
        <taxon>Thermocatellispora</taxon>
    </lineage>
</organism>
<comment type="caution">
    <text evidence="3">The sequence shown here is derived from an EMBL/GenBank/DDBJ whole genome shotgun (WGS) entry which is preliminary data.</text>
</comment>
<dbReference type="InterPro" id="IPR006016">
    <property type="entry name" value="UspA"/>
</dbReference>
<evidence type="ECO:0000313" key="3">
    <source>
        <dbReference type="EMBL" id="MBB5136564.1"/>
    </source>
</evidence>
<dbReference type="PANTHER" id="PTHR46553:SF3">
    <property type="entry name" value="ADENINE NUCLEOTIDE ALPHA HYDROLASES-LIKE SUPERFAMILY PROTEIN"/>
    <property type="match status" value="1"/>
</dbReference>
<protein>
    <submittedName>
        <fullName evidence="3">Nucleotide-binding universal stress UspA family protein</fullName>
    </submittedName>
</protein>
<proteinExistence type="inferred from homology"/>
<dbReference type="PANTHER" id="PTHR46553">
    <property type="entry name" value="ADENINE NUCLEOTIDE ALPHA HYDROLASES-LIKE SUPERFAMILY PROTEIN"/>
    <property type="match status" value="1"/>
</dbReference>
<sequence>MSEKTDQPRIVVGFSHSSASASALIWALREAQLRGAVIEPVHAWQWSGECRASYAPMGNVPRPDEEREAAGADTARMIADLAPHLAPIVAHGPAVQVLLRYSEGADLLVLGSRPYDPDSQGPLGPVLTACLARARCPVVVVTPEMVPPQRVHRPLEFAGVPRSA</sequence>
<dbReference type="Proteomes" id="UP000578449">
    <property type="component" value="Unassembled WGS sequence"/>
</dbReference>
<name>A0A840P5H6_9ACTN</name>
<evidence type="ECO:0000256" key="1">
    <source>
        <dbReference type="ARBA" id="ARBA00008791"/>
    </source>
</evidence>
<gene>
    <name evidence="3" type="ORF">HNP84_006311</name>
</gene>
<evidence type="ECO:0000313" key="4">
    <source>
        <dbReference type="Proteomes" id="UP000578449"/>
    </source>
</evidence>
<dbReference type="CDD" id="cd00293">
    <property type="entry name" value="USP-like"/>
    <property type="match status" value="1"/>
</dbReference>
<dbReference type="InterPro" id="IPR006015">
    <property type="entry name" value="Universal_stress_UspA"/>
</dbReference>
<reference evidence="3 4" key="1">
    <citation type="submission" date="2020-08" db="EMBL/GenBank/DDBJ databases">
        <title>Genomic Encyclopedia of Type Strains, Phase IV (KMG-IV): sequencing the most valuable type-strain genomes for metagenomic binning, comparative biology and taxonomic classification.</title>
        <authorList>
            <person name="Goeker M."/>
        </authorList>
    </citation>
    <scope>NUCLEOTIDE SEQUENCE [LARGE SCALE GENOMIC DNA]</scope>
    <source>
        <strain evidence="3 4">DSM 45615</strain>
    </source>
</reference>